<name>A0A0W8FTD7_9ZZZZ</name>
<evidence type="ECO:0000313" key="1">
    <source>
        <dbReference type="EMBL" id="KUG24009.1"/>
    </source>
</evidence>
<evidence type="ECO:0008006" key="2">
    <source>
        <dbReference type="Google" id="ProtNLM"/>
    </source>
</evidence>
<comment type="caution">
    <text evidence="1">The sequence shown here is derived from an EMBL/GenBank/DDBJ whole genome shotgun (WGS) entry which is preliminary data.</text>
</comment>
<organism evidence="1">
    <name type="scientific">hydrocarbon metagenome</name>
    <dbReference type="NCBI Taxonomy" id="938273"/>
    <lineage>
        <taxon>unclassified sequences</taxon>
        <taxon>metagenomes</taxon>
        <taxon>ecological metagenomes</taxon>
    </lineage>
</organism>
<accession>A0A0W8FTD7</accession>
<dbReference type="AlphaFoldDB" id="A0A0W8FTD7"/>
<gene>
    <name evidence="1" type="ORF">ASZ90_006192</name>
</gene>
<sequence>MPPPGHDTVIMSIAGAVLGALIAGPRHAGGGALMGAAGGAMAGAVSDASRAESARQLEEAYQNRDQARDLHNEKMALHFRRAMSACMEGRGYTVK</sequence>
<proteinExistence type="predicted"/>
<protein>
    <recommendedName>
        <fullName evidence="2">Glycine zipper domain-containing protein</fullName>
    </recommendedName>
</protein>
<reference evidence="1" key="1">
    <citation type="journal article" date="2015" name="Proc. Natl. Acad. Sci. U.S.A.">
        <title>Networks of energetic and metabolic interactions define dynamics in microbial communities.</title>
        <authorList>
            <person name="Embree M."/>
            <person name="Liu J.K."/>
            <person name="Al-Bassam M.M."/>
            <person name="Zengler K."/>
        </authorList>
    </citation>
    <scope>NUCLEOTIDE SEQUENCE</scope>
</reference>
<dbReference type="EMBL" id="LNQE01000870">
    <property type="protein sequence ID" value="KUG24009.1"/>
    <property type="molecule type" value="Genomic_DNA"/>
</dbReference>